<keyword evidence="3" id="KW-1185">Reference proteome</keyword>
<feature type="transmembrane region" description="Helical" evidence="1">
    <location>
        <begin position="228"/>
        <end position="252"/>
    </location>
</feature>
<protein>
    <recommendedName>
        <fullName evidence="4">Maturase K</fullName>
    </recommendedName>
</protein>
<proteinExistence type="predicted"/>
<dbReference type="Proteomes" id="UP001235939">
    <property type="component" value="Chromosome 22"/>
</dbReference>
<evidence type="ECO:0000313" key="2">
    <source>
        <dbReference type="EMBL" id="UYV83120.1"/>
    </source>
</evidence>
<organism evidence="2 3">
    <name type="scientific">Cordylochernes scorpioides</name>
    <dbReference type="NCBI Taxonomy" id="51811"/>
    <lineage>
        <taxon>Eukaryota</taxon>
        <taxon>Metazoa</taxon>
        <taxon>Ecdysozoa</taxon>
        <taxon>Arthropoda</taxon>
        <taxon>Chelicerata</taxon>
        <taxon>Arachnida</taxon>
        <taxon>Pseudoscorpiones</taxon>
        <taxon>Cheliferoidea</taxon>
        <taxon>Chernetidae</taxon>
        <taxon>Cordylochernes</taxon>
    </lineage>
</organism>
<keyword evidence="1" id="KW-0812">Transmembrane</keyword>
<keyword evidence="1" id="KW-1133">Transmembrane helix</keyword>
<dbReference type="EMBL" id="CP092884">
    <property type="protein sequence ID" value="UYV83120.1"/>
    <property type="molecule type" value="Genomic_DNA"/>
</dbReference>
<sequence length="394" mass="46906">MQDILKSKNVWPLLLVLNNKHKRSLRRYLEQSGVLDRCSYSTGSLTCGTRRRHVFYRDMNNSKSLFEQWRQYPYLHILIKKHKYFSIHYINWQTNYLLRGLVHIISFCIYEPSLQRLRRSCRRTIVLERLYEVARCLTRAESERGSSTTKTATIEMYAPSSYTEPAVTAASCETLSCTSDKSAGLYSDNYSSYKSLDLSSSVIYETDEDRYAEALRRNAYNHTIGDKLFFYLFLIYIYKFDLFFLQFFSLLFKKSKICMLNFAYYFFSNLVYIIPGPLKLHIYIYKKKRLLPICCFLKKKTPSFFYILLELQWLYKKWNDRNDILCVSSIRKSILTSKETLLLISKIRHFQSNSVLSVKKDNTKDTLIRHMYYRNNTGQQSTFYCNNFPTICEQ</sequence>
<reference evidence="2 3" key="1">
    <citation type="submission" date="2022-03" db="EMBL/GenBank/DDBJ databases">
        <title>A chromosomal length assembly of Cordylochernes scorpioides.</title>
        <authorList>
            <person name="Zeh D."/>
            <person name="Zeh J."/>
        </authorList>
    </citation>
    <scope>NUCLEOTIDE SEQUENCE [LARGE SCALE GENOMIC DNA]</scope>
    <source>
        <strain evidence="2">IN4F17</strain>
        <tissue evidence="2">Whole Body</tissue>
    </source>
</reference>
<name>A0ABY6LTR6_9ARAC</name>
<feature type="transmembrane region" description="Helical" evidence="1">
    <location>
        <begin position="264"/>
        <end position="285"/>
    </location>
</feature>
<evidence type="ECO:0000313" key="3">
    <source>
        <dbReference type="Proteomes" id="UP001235939"/>
    </source>
</evidence>
<gene>
    <name evidence="2" type="ORF">LAZ67_22002293</name>
</gene>
<accession>A0ABY6LTR6</accession>
<evidence type="ECO:0008006" key="4">
    <source>
        <dbReference type="Google" id="ProtNLM"/>
    </source>
</evidence>
<keyword evidence="1" id="KW-0472">Membrane</keyword>
<evidence type="ECO:0000256" key="1">
    <source>
        <dbReference type="SAM" id="Phobius"/>
    </source>
</evidence>